<dbReference type="GO" id="GO:0016627">
    <property type="term" value="F:oxidoreductase activity, acting on the CH-CH group of donors"/>
    <property type="evidence" value="ECO:0007669"/>
    <property type="project" value="TreeGrafter"/>
</dbReference>
<dbReference type="NCBIfam" id="TIGR03666">
    <property type="entry name" value="Rv2061_F420"/>
    <property type="match status" value="1"/>
</dbReference>
<dbReference type="InterPro" id="IPR011576">
    <property type="entry name" value="Pyridox_Oxase_N"/>
</dbReference>
<dbReference type="PANTHER" id="PTHR35176:SF11">
    <property type="entry name" value="PYRIDOXAMINE 5'-PHOSPHATE OXIDASE FAMILY PROTEIN"/>
    <property type="match status" value="1"/>
</dbReference>
<proteinExistence type="predicted"/>
<evidence type="ECO:0000259" key="2">
    <source>
        <dbReference type="Pfam" id="PF01243"/>
    </source>
</evidence>
<evidence type="ECO:0000256" key="1">
    <source>
        <dbReference type="ARBA" id="ARBA00023002"/>
    </source>
</evidence>
<dbReference type="AlphaFoldDB" id="A0A1G7V322"/>
<dbReference type="InterPro" id="IPR012349">
    <property type="entry name" value="Split_barrel_FMN-bd"/>
</dbReference>
<evidence type="ECO:0000313" key="3">
    <source>
        <dbReference type="EMBL" id="SDG53901.1"/>
    </source>
</evidence>
<dbReference type="PANTHER" id="PTHR35176">
    <property type="entry name" value="HEME OXYGENASE HI_0854-RELATED"/>
    <property type="match status" value="1"/>
</dbReference>
<dbReference type="Gene3D" id="2.30.110.10">
    <property type="entry name" value="Electron Transport, Fmn-binding Protein, Chain A"/>
    <property type="match status" value="1"/>
</dbReference>
<feature type="domain" description="Pyridoxamine 5'-phosphate oxidase N-terminal" evidence="2">
    <location>
        <begin position="4"/>
        <end position="123"/>
    </location>
</feature>
<dbReference type="GO" id="GO:0005829">
    <property type="term" value="C:cytosol"/>
    <property type="evidence" value="ECO:0007669"/>
    <property type="project" value="TreeGrafter"/>
</dbReference>
<name>A0A1G7V322_9ACTN</name>
<keyword evidence="4" id="KW-1185">Reference proteome</keyword>
<dbReference type="RefSeq" id="WP_091064059.1">
    <property type="nucleotide sequence ID" value="NZ_FNCF01000004.1"/>
</dbReference>
<sequence length="125" mass="13959">MSALPGSRYVSLTTFRRSGVAVPTPVWAAPDGEDLVVWTRADSGKVKRLRHTSRVTVAPCDVRGTLQGDAVEAQARLLPPEEWPTALRALARRYGWQWRITYGAGRLVGILRRRERRAVIRISPA</sequence>
<keyword evidence="1" id="KW-0560">Oxidoreductase</keyword>
<dbReference type="SUPFAM" id="SSF50475">
    <property type="entry name" value="FMN-binding split barrel"/>
    <property type="match status" value="1"/>
</dbReference>
<dbReference type="GO" id="GO:0070967">
    <property type="term" value="F:coenzyme F420 binding"/>
    <property type="evidence" value="ECO:0007669"/>
    <property type="project" value="TreeGrafter"/>
</dbReference>
<protein>
    <recommendedName>
        <fullName evidence="2">Pyridoxamine 5'-phosphate oxidase N-terminal domain-containing protein</fullName>
    </recommendedName>
</protein>
<dbReference type="OrthoDB" id="5738083at2"/>
<gene>
    <name evidence="3" type="ORF">SAMN05660324_2882</name>
</gene>
<dbReference type="Pfam" id="PF01243">
    <property type="entry name" value="PNPOx_N"/>
    <property type="match status" value="1"/>
</dbReference>
<dbReference type="InterPro" id="IPR019965">
    <property type="entry name" value="PPOX_F420-dep_Rv2061_put"/>
</dbReference>
<reference evidence="4" key="1">
    <citation type="submission" date="2016-10" db="EMBL/GenBank/DDBJ databases">
        <authorList>
            <person name="Varghese N."/>
            <person name="Submissions S."/>
        </authorList>
    </citation>
    <scope>NUCLEOTIDE SEQUENCE [LARGE SCALE GENOMIC DNA]</scope>
    <source>
        <strain evidence="4">DSM 44526</strain>
    </source>
</reference>
<organism evidence="3 4">
    <name type="scientific">Klenkia brasiliensis</name>
    <dbReference type="NCBI Taxonomy" id="333142"/>
    <lineage>
        <taxon>Bacteria</taxon>
        <taxon>Bacillati</taxon>
        <taxon>Actinomycetota</taxon>
        <taxon>Actinomycetes</taxon>
        <taxon>Geodermatophilales</taxon>
        <taxon>Geodermatophilaceae</taxon>
        <taxon>Klenkia</taxon>
    </lineage>
</organism>
<dbReference type="InterPro" id="IPR052019">
    <property type="entry name" value="F420H2_bilvrd_red/Heme_oxyg"/>
</dbReference>
<dbReference type="EMBL" id="FNCF01000004">
    <property type="protein sequence ID" value="SDG53901.1"/>
    <property type="molecule type" value="Genomic_DNA"/>
</dbReference>
<evidence type="ECO:0000313" key="4">
    <source>
        <dbReference type="Proteomes" id="UP000198863"/>
    </source>
</evidence>
<dbReference type="Proteomes" id="UP000198863">
    <property type="component" value="Unassembled WGS sequence"/>
</dbReference>
<accession>A0A1G7V322</accession>